<proteinExistence type="predicted"/>
<evidence type="ECO:0000313" key="1">
    <source>
        <dbReference type="EMBL" id="KAI5659018.1"/>
    </source>
</evidence>
<organism evidence="1 2">
    <name type="scientific">Catharanthus roseus</name>
    <name type="common">Madagascar periwinkle</name>
    <name type="synonym">Vinca rosea</name>
    <dbReference type="NCBI Taxonomy" id="4058"/>
    <lineage>
        <taxon>Eukaryota</taxon>
        <taxon>Viridiplantae</taxon>
        <taxon>Streptophyta</taxon>
        <taxon>Embryophyta</taxon>
        <taxon>Tracheophyta</taxon>
        <taxon>Spermatophyta</taxon>
        <taxon>Magnoliopsida</taxon>
        <taxon>eudicotyledons</taxon>
        <taxon>Gunneridae</taxon>
        <taxon>Pentapetalae</taxon>
        <taxon>asterids</taxon>
        <taxon>lamiids</taxon>
        <taxon>Gentianales</taxon>
        <taxon>Apocynaceae</taxon>
        <taxon>Rauvolfioideae</taxon>
        <taxon>Vinceae</taxon>
        <taxon>Catharanthinae</taxon>
        <taxon>Catharanthus</taxon>
    </lineage>
</organism>
<keyword evidence="2" id="KW-1185">Reference proteome</keyword>
<dbReference type="Proteomes" id="UP001060085">
    <property type="component" value="Linkage Group LG06"/>
</dbReference>
<reference evidence="2" key="1">
    <citation type="journal article" date="2023" name="Nat. Plants">
        <title>Single-cell RNA sequencing provides a high-resolution roadmap for understanding the multicellular compartmentation of specialized metabolism.</title>
        <authorList>
            <person name="Sun S."/>
            <person name="Shen X."/>
            <person name="Li Y."/>
            <person name="Li Y."/>
            <person name="Wang S."/>
            <person name="Li R."/>
            <person name="Zhang H."/>
            <person name="Shen G."/>
            <person name="Guo B."/>
            <person name="Wei J."/>
            <person name="Xu J."/>
            <person name="St-Pierre B."/>
            <person name="Chen S."/>
            <person name="Sun C."/>
        </authorList>
    </citation>
    <scope>NUCLEOTIDE SEQUENCE [LARGE SCALE GENOMIC DNA]</scope>
</reference>
<gene>
    <name evidence="1" type="ORF">M9H77_27811</name>
</gene>
<evidence type="ECO:0000313" key="2">
    <source>
        <dbReference type="Proteomes" id="UP001060085"/>
    </source>
</evidence>
<name>A0ACC0AHV7_CATRO</name>
<accession>A0ACC0AHV7</accession>
<protein>
    <submittedName>
        <fullName evidence="1">Uncharacterized protein</fullName>
    </submittedName>
</protein>
<comment type="caution">
    <text evidence="1">The sequence shown here is derived from an EMBL/GenBank/DDBJ whole genome shotgun (WGS) entry which is preliminary data.</text>
</comment>
<dbReference type="EMBL" id="CM044706">
    <property type="protein sequence ID" value="KAI5659018.1"/>
    <property type="molecule type" value="Genomic_DNA"/>
</dbReference>
<sequence>MIIFFCGLSLFFFLFNFMERNDDGPETPPHPSRTAGSGSITSERYLLQSKGSMGGSKKLTCLFPFTGSVQDLSCFESEKEKEDESSPRGVLDELAHGLVNQPASPKPQSSVPENHTSNLQAPHHWHKFWKIWKGPKISRLPSFPPLAVPRSSRRKITNSRENVENLCPVKSTWKNFTLSDLRSATNNFSQENLIGKGGYAEVYKGCLPNGQLVAVKRLNRGTSEDQIINFLSEIGIIAHVNHRNTAKMVGYGVEGGTYLVLQLSSLGSLGSLLHGSKETLNWGVRYKIILGTADGLLYLHENCQRRIIHRDIKADNILLAEDFEPQICDFGLAKWLPNQLTHHNVSKFEGTFGYFAPEYFMHGIVDEKTDVYSFGVLLLEIITGRRALDETQTSIVLWAKPVLKNNDLGELVDHSLGNNYNSDEMDRVVLAASLCIEENPILRPRMSQVVKVLRSGNDENSEYFKEHRKKFLQRTYSEELLDAEEYNSTKHLQELSQKLKEFVGSP</sequence>